<name>D5EF45_AMICL</name>
<dbReference type="NCBIfam" id="TIGR00041">
    <property type="entry name" value="DTMP_kinase"/>
    <property type="match status" value="1"/>
</dbReference>
<dbReference type="PROSITE" id="PS01331">
    <property type="entry name" value="THYMIDYLATE_KINASE"/>
    <property type="match status" value="1"/>
</dbReference>
<evidence type="ECO:0000256" key="11">
    <source>
        <dbReference type="HAMAP-Rule" id="MF_00165"/>
    </source>
</evidence>
<dbReference type="OrthoDB" id="9774907at2"/>
<feature type="binding site" evidence="11">
    <location>
        <begin position="7"/>
        <end position="14"/>
    </location>
    <ligand>
        <name>ATP</name>
        <dbReference type="ChEBI" id="CHEBI:30616"/>
    </ligand>
</feature>
<proteinExistence type="inferred from homology"/>
<dbReference type="GO" id="GO:0004798">
    <property type="term" value="F:dTMP kinase activity"/>
    <property type="evidence" value="ECO:0007669"/>
    <property type="project" value="UniProtKB-UniRule"/>
</dbReference>
<dbReference type="Pfam" id="PF02223">
    <property type="entry name" value="Thymidylate_kin"/>
    <property type="match status" value="1"/>
</dbReference>
<dbReference type="InterPro" id="IPR027417">
    <property type="entry name" value="P-loop_NTPase"/>
</dbReference>
<comment type="function">
    <text evidence="10 11">Phosphorylation of dTMP to form dTDP in both de novo and salvage pathways of dTTP synthesis.</text>
</comment>
<protein>
    <recommendedName>
        <fullName evidence="3 11">Thymidylate kinase</fullName>
        <ecNumber evidence="2 11">2.7.4.9</ecNumber>
    </recommendedName>
    <alternativeName>
        <fullName evidence="11">dTMP kinase</fullName>
    </alternativeName>
</protein>
<evidence type="ECO:0000256" key="10">
    <source>
        <dbReference type="ARBA" id="ARBA00057735"/>
    </source>
</evidence>
<dbReference type="EMBL" id="CP001997">
    <property type="protein sequence ID" value="ADE57177.1"/>
    <property type="molecule type" value="Genomic_DNA"/>
</dbReference>
<keyword evidence="5 11" id="KW-0545">Nucleotide biosynthesis</keyword>
<dbReference type="GO" id="GO:0006227">
    <property type="term" value="P:dUDP biosynthetic process"/>
    <property type="evidence" value="ECO:0007669"/>
    <property type="project" value="TreeGrafter"/>
</dbReference>
<dbReference type="EC" id="2.7.4.9" evidence="2 11"/>
<dbReference type="KEGG" id="aco:Amico_1053"/>
<keyword evidence="14" id="KW-1185">Reference proteome</keyword>
<comment type="similarity">
    <text evidence="1 11">Belongs to the thymidylate kinase family.</text>
</comment>
<dbReference type="AlphaFoldDB" id="D5EF45"/>
<evidence type="ECO:0000256" key="3">
    <source>
        <dbReference type="ARBA" id="ARBA00017144"/>
    </source>
</evidence>
<dbReference type="GO" id="GO:0006233">
    <property type="term" value="P:dTDP biosynthetic process"/>
    <property type="evidence" value="ECO:0007669"/>
    <property type="project" value="InterPro"/>
</dbReference>
<dbReference type="InterPro" id="IPR039430">
    <property type="entry name" value="Thymidylate_kin-like_dom"/>
</dbReference>
<evidence type="ECO:0000313" key="14">
    <source>
        <dbReference type="Proteomes" id="UP000002366"/>
    </source>
</evidence>
<keyword evidence="8 11" id="KW-0067">ATP-binding</keyword>
<evidence type="ECO:0000256" key="1">
    <source>
        <dbReference type="ARBA" id="ARBA00009776"/>
    </source>
</evidence>
<dbReference type="GO" id="GO:0005829">
    <property type="term" value="C:cytosol"/>
    <property type="evidence" value="ECO:0007669"/>
    <property type="project" value="TreeGrafter"/>
</dbReference>
<dbReference type="Gene3D" id="3.40.50.300">
    <property type="entry name" value="P-loop containing nucleotide triphosphate hydrolases"/>
    <property type="match status" value="1"/>
</dbReference>
<keyword evidence="6 11" id="KW-0547">Nucleotide-binding</keyword>
<dbReference type="InterPro" id="IPR018095">
    <property type="entry name" value="Thymidylate_kin_CS"/>
</dbReference>
<organism evidence="13 14">
    <name type="scientific">Aminobacterium colombiense (strain DSM 12261 / ALA-1)</name>
    <dbReference type="NCBI Taxonomy" id="572547"/>
    <lineage>
        <taxon>Bacteria</taxon>
        <taxon>Thermotogati</taxon>
        <taxon>Synergistota</taxon>
        <taxon>Synergistia</taxon>
        <taxon>Synergistales</taxon>
        <taxon>Aminobacteriaceae</taxon>
        <taxon>Aminobacterium</taxon>
    </lineage>
</organism>
<dbReference type="eggNOG" id="COG0125">
    <property type="taxonomic scope" value="Bacteria"/>
</dbReference>
<dbReference type="SUPFAM" id="SSF52540">
    <property type="entry name" value="P-loop containing nucleoside triphosphate hydrolases"/>
    <property type="match status" value="1"/>
</dbReference>
<evidence type="ECO:0000256" key="4">
    <source>
        <dbReference type="ARBA" id="ARBA00022679"/>
    </source>
</evidence>
<keyword evidence="4 11" id="KW-0808">Transferase</keyword>
<dbReference type="InterPro" id="IPR018094">
    <property type="entry name" value="Thymidylate_kinase"/>
</dbReference>
<dbReference type="HOGENOM" id="CLU_049131_0_2_0"/>
<sequence>MFITLEGIDGCGKSTQAAFLKEQLQQKKKEPVLWTREPGGWVHGDFVRTLLLEKDLRHELSELFLFVIDRCEHVSQVISPALSCGQIVLCERYTDSTRAYQIWGRGLPEEKVEDLFAWCSFPEPDLTLWIDTPLPVAINRIKTTRGHFDRIESETDGFLNRVCEGYKELSKRFPHRIVRIDGSQPTEEVSAQIWKVVEVHLSK</sequence>
<dbReference type="GO" id="GO:0006235">
    <property type="term" value="P:dTTP biosynthetic process"/>
    <property type="evidence" value="ECO:0007669"/>
    <property type="project" value="UniProtKB-UniRule"/>
</dbReference>
<accession>D5EF45</accession>
<evidence type="ECO:0000259" key="12">
    <source>
        <dbReference type="Pfam" id="PF02223"/>
    </source>
</evidence>
<evidence type="ECO:0000256" key="7">
    <source>
        <dbReference type="ARBA" id="ARBA00022777"/>
    </source>
</evidence>
<dbReference type="STRING" id="572547.Amico_1053"/>
<dbReference type="Proteomes" id="UP000002366">
    <property type="component" value="Chromosome"/>
</dbReference>
<dbReference type="PANTHER" id="PTHR10344:SF4">
    <property type="entry name" value="UMP-CMP KINASE 2, MITOCHONDRIAL"/>
    <property type="match status" value="1"/>
</dbReference>
<evidence type="ECO:0000313" key="13">
    <source>
        <dbReference type="EMBL" id="ADE57177.1"/>
    </source>
</evidence>
<reference evidence="13 14" key="1">
    <citation type="journal article" date="2010" name="Stand. Genomic Sci.">
        <title>Complete genome sequence of Aminobacterium colombiense type strain (ALA-1).</title>
        <authorList>
            <person name="Chertkov O."/>
            <person name="Sikorski J."/>
            <person name="Brambilla E."/>
            <person name="Lapidus A."/>
            <person name="Copeland A."/>
            <person name="Glavina Del Rio T."/>
            <person name="Nolan M."/>
            <person name="Lucas S."/>
            <person name="Tice H."/>
            <person name="Cheng J.F."/>
            <person name="Han C."/>
            <person name="Detter J.C."/>
            <person name="Bruce D."/>
            <person name="Tapia R."/>
            <person name="Goodwin L."/>
            <person name="Pitluck S."/>
            <person name="Liolios K."/>
            <person name="Ivanova N."/>
            <person name="Mavromatis K."/>
            <person name="Ovchinnikova G."/>
            <person name="Pati A."/>
            <person name="Chen A."/>
            <person name="Palaniappan K."/>
            <person name="Land M."/>
            <person name="Hauser L."/>
            <person name="Chang Y.J."/>
            <person name="Jeffries C.D."/>
            <person name="Spring S."/>
            <person name="Rohde M."/>
            <person name="Goker M."/>
            <person name="Bristow J."/>
            <person name="Eisen J.A."/>
            <person name="Markowitz V."/>
            <person name="Hugenholtz P."/>
            <person name="Kyrpides N.C."/>
            <person name="Klenk H.P."/>
        </authorList>
    </citation>
    <scope>NUCLEOTIDE SEQUENCE [LARGE SCALE GENOMIC DNA]</scope>
    <source>
        <strain evidence="14">DSM 12261 / ALA-1</strain>
    </source>
</reference>
<keyword evidence="7 11" id="KW-0418">Kinase</keyword>
<evidence type="ECO:0000256" key="6">
    <source>
        <dbReference type="ARBA" id="ARBA00022741"/>
    </source>
</evidence>
<evidence type="ECO:0000256" key="5">
    <source>
        <dbReference type="ARBA" id="ARBA00022727"/>
    </source>
</evidence>
<dbReference type="FunFam" id="3.40.50.300:FF:000225">
    <property type="entry name" value="Thymidylate kinase"/>
    <property type="match status" value="1"/>
</dbReference>
<dbReference type="CDD" id="cd01672">
    <property type="entry name" value="TMPK"/>
    <property type="match status" value="1"/>
</dbReference>
<dbReference type="RefSeq" id="WP_013048440.1">
    <property type="nucleotide sequence ID" value="NC_014011.1"/>
</dbReference>
<evidence type="ECO:0000256" key="9">
    <source>
        <dbReference type="ARBA" id="ARBA00048743"/>
    </source>
</evidence>
<dbReference type="PANTHER" id="PTHR10344">
    <property type="entry name" value="THYMIDYLATE KINASE"/>
    <property type="match status" value="1"/>
</dbReference>
<dbReference type="GO" id="GO:0005524">
    <property type="term" value="F:ATP binding"/>
    <property type="evidence" value="ECO:0007669"/>
    <property type="project" value="UniProtKB-UniRule"/>
</dbReference>
<gene>
    <name evidence="11" type="primary">tmk</name>
    <name evidence="13" type="ordered locus">Amico_1053</name>
</gene>
<comment type="catalytic activity">
    <reaction evidence="9 11">
        <text>dTMP + ATP = dTDP + ADP</text>
        <dbReference type="Rhea" id="RHEA:13517"/>
        <dbReference type="ChEBI" id="CHEBI:30616"/>
        <dbReference type="ChEBI" id="CHEBI:58369"/>
        <dbReference type="ChEBI" id="CHEBI:63528"/>
        <dbReference type="ChEBI" id="CHEBI:456216"/>
        <dbReference type="EC" id="2.7.4.9"/>
    </reaction>
</comment>
<dbReference type="HAMAP" id="MF_00165">
    <property type="entry name" value="Thymidylate_kinase"/>
    <property type="match status" value="1"/>
</dbReference>
<evidence type="ECO:0000256" key="8">
    <source>
        <dbReference type="ARBA" id="ARBA00022840"/>
    </source>
</evidence>
<evidence type="ECO:0000256" key="2">
    <source>
        <dbReference type="ARBA" id="ARBA00012980"/>
    </source>
</evidence>
<feature type="domain" description="Thymidylate kinase-like" evidence="12">
    <location>
        <begin position="5"/>
        <end position="193"/>
    </location>
</feature>